<comment type="caution">
    <text evidence="2">The sequence shown here is derived from an EMBL/GenBank/DDBJ whole genome shotgun (WGS) entry which is preliminary data.</text>
</comment>
<protein>
    <submittedName>
        <fullName evidence="2">Uncharacterized protein</fullName>
    </submittedName>
</protein>
<reference evidence="2 3" key="1">
    <citation type="submission" date="2024-02" db="EMBL/GenBank/DDBJ databases">
        <title>Chromosome-scale genome assembly of the rough periwinkle Littorina saxatilis.</title>
        <authorList>
            <person name="De Jode A."/>
            <person name="Faria R."/>
            <person name="Formenti G."/>
            <person name="Sims Y."/>
            <person name="Smith T.P."/>
            <person name="Tracey A."/>
            <person name="Wood J.M.D."/>
            <person name="Zagrodzka Z.B."/>
            <person name="Johannesson K."/>
            <person name="Butlin R.K."/>
            <person name="Leder E.H."/>
        </authorList>
    </citation>
    <scope>NUCLEOTIDE SEQUENCE [LARGE SCALE GENOMIC DNA]</scope>
    <source>
        <strain evidence="2">Snail1</strain>
        <tissue evidence="2">Muscle</tissue>
    </source>
</reference>
<dbReference type="Proteomes" id="UP001374579">
    <property type="component" value="Unassembled WGS sequence"/>
</dbReference>
<feature type="region of interest" description="Disordered" evidence="1">
    <location>
        <begin position="45"/>
        <end position="71"/>
    </location>
</feature>
<feature type="compositionally biased region" description="Polar residues" evidence="1">
    <location>
        <begin position="56"/>
        <end position="65"/>
    </location>
</feature>
<keyword evidence="3" id="KW-1185">Reference proteome</keyword>
<sequence>MEGVTRDPLLYSLPVGPRCMPQQPSQEPTVKTELKIEIDIAEEPPLAPHTTLRHPNGSTSGTQQHAGHASVHTGTQCNLVLVSKIQTMKKGRVKATQTLKTDKMKATQTTLDETRGRKRKAEDDDGTGSVCPELPNKIAKTVTTAAATQTDNHDLRGTALEKAVYLLKSVEELSNLSYKIYRDKEDTLKMLITKPALLGSGSYRGDPVFLCLDERGILYHNVLLCPEKRVDVNDEYGTVDVAKLVNHLQSFFSNDNVLCEGFFAVDGPLPKTVVHHAVPKAHCRSSYCTVWFSRKGGQPHLFCSKEGQPRCLPCKKAASYMNTVLRRRQKQTQQQSSESETESETQGTIDQLDLELD</sequence>
<accession>A0AAN9G5V7</accession>
<proteinExistence type="predicted"/>
<feature type="region of interest" description="Disordered" evidence="1">
    <location>
        <begin position="1"/>
        <end position="27"/>
    </location>
</feature>
<name>A0AAN9G5V7_9CAEN</name>
<dbReference type="AlphaFoldDB" id="A0AAN9G5V7"/>
<evidence type="ECO:0000256" key="1">
    <source>
        <dbReference type="SAM" id="MobiDB-lite"/>
    </source>
</evidence>
<dbReference type="EMBL" id="JBAMIC010000014">
    <property type="protein sequence ID" value="KAK7096062.1"/>
    <property type="molecule type" value="Genomic_DNA"/>
</dbReference>
<feature type="region of interest" description="Disordered" evidence="1">
    <location>
        <begin position="104"/>
        <end position="134"/>
    </location>
</feature>
<evidence type="ECO:0000313" key="3">
    <source>
        <dbReference type="Proteomes" id="UP001374579"/>
    </source>
</evidence>
<evidence type="ECO:0000313" key="2">
    <source>
        <dbReference type="EMBL" id="KAK7096062.1"/>
    </source>
</evidence>
<feature type="region of interest" description="Disordered" evidence="1">
    <location>
        <begin position="327"/>
        <end position="357"/>
    </location>
</feature>
<gene>
    <name evidence="2" type="ORF">V1264_005408</name>
</gene>
<organism evidence="2 3">
    <name type="scientific">Littorina saxatilis</name>
    <dbReference type="NCBI Taxonomy" id="31220"/>
    <lineage>
        <taxon>Eukaryota</taxon>
        <taxon>Metazoa</taxon>
        <taxon>Spiralia</taxon>
        <taxon>Lophotrochozoa</taxon>
        <taxon>Mollusca</taxon>
        <taxon>Gastropoda</taxon>
        <taxon>Caenogastropoda</taxon>
        <taxon>Littorinimorpha</taxon>
        <taxon>Littorinoidea</taxon>
        <taxon>Littorinidae</taxon>
        <taxon>Littorina</taxon>
    </lineage>
</organism>